<sequence length="256" mass="28891">MFKFISKISFCVISMVSLSTMAQTVYQEDSEAFDPQLSLISVDAFRSESDSVKISATVRAYDNDALKNEKQYDVYSSTNKKSLVVFKSASEQGQKVLMKESDFWMFMPRSRRPIRITPLQKLLGEASLGDIATLSWSKDYQVSSFSSDKSEIVFNLSANSSKASYQKIQLTVDKSDLFPLKAELYLRSGKHAKTATFDRGQRNGKSKVVAMSLQDQMQPGKRTVIAYDEIKPIKVPSKLFNPQILIRSDLDKLLTQ</sequence>
<dbReference type="Gene3D" id="2.50.20.10">
    <property type="entry name" value="Lipoprotein localisation LolA/LolB/LppX"/>
    <property type="match status" value="1"/>
</dbReference>
<dbReference type="STRING" id="161398.PP2015_3352"/>
<dbReference type="OrthoDB" id="9772295at2"/>
<evidence type="ECO:0000313" key="4">
    <source>
        <dbReference type="Proteomes" id="UP000061457"/>
    </source>
</evidence>
<accession>A0A0S2K705</accession>
<evidence type="ECO:0000256" key="1">
    <source>
        <dbReference type="SAM" id="SignalP"/>
    </source>
</evidence>
<dbReference type="KEGG" id="pphe:PP2015_3352"/>
<dbReference type="InterPro" id="IPR033399">
    <property type="entry name" value="TP_0789-like"/>
</dbReference>
<feature type="chain" id="PRO_5006601215" description="Uncharacterized protein TP-0789 domain-containing protein" evidence="1">
    <location>
        <begin position="23"/>
        <end position="256"/>
    </location>
</feature>
<protein>
    <recommendedName>
        <fullName evidence="2">Uncharacterized protein TP-0789 domain-containing protein</fullName>
    </recommendedName>
</protein>
<dbReference type="PIRSF" id="PIRSF028205">
    <property type="entry name" value="UCP028205"/>
    <property type="match status" value="1"/>
</dbReference>
<organism evidence="3 4">
    <name type="scientific">Pseudoalteromonas phenolica</name>
    <dbReference type="NCBI Taxonomy" id="161398"/>
    <lineage>
        <taxon>Bacteria</taxon>
        <taxon>Pseudomonadati</taxon>
        <taxon>Pseudomonadota</taxon>
        <taxon>Gammaproteobacteria</taxon>
        <taxon>Alteromonadales</taxon>
        <taxon>Pseudoalteromonadaceae</taxon>
        <taxon>Pseudoalteromonas</taxon>
    </lineage>
</organism>
<keyword evidence="1" id="KW-0732">Signal</keyword>
<keyword evidence="4" id="KW-1185">Reference proteome</keyword>
<proteinExistence type="predicted"/>
<gene>
    <name evidence="3" type="ORF">PP2015_3352</name>
</gene>
<dbReference type="PATRIC" id="fig|161398.10.peg.3416"/>
<dbReference type="Proteomes" id="UP000061457">
    <property type="component" value="Chromosome I"/>
</dbReference>
<dbReference type="AlphaFoldDB" id="A0A0S2K705"/>
<evidence type="ECO:0000313" key="3">
    <source>
        <dbReference type="EMBL" id="ALO43827.1"/>
    </source>
</evidence>
<dbReference type="InterPro" id="IPR011220">
    <property type="entry name" value="UCP028205"/>
</dbReference>
<feature type="domain" description="Uncharacterized protein TP-0789" evidence="2">
    <location>
        <begin position="79"/>
        <end position="245"/>
    </location>
</feature>
<dbReference type="Pfam" id="PF17131">
    <property type="entry name" value="LolA_like"/>
    <property type="match status" value="1"/>
</dbReference>
<feature type="signal peptide" evidence="1">
    <location>
        <begin position="1"/>
        <end position="22"/>
    </location>
</feature>
<dbReference type="RefSeq" id="WP_058031463.1">
    <property type="nucleotide sequence ID" value="NZ_CP013187.1"/>
</dbReference>
<reference evidence="3 4" key="1">
    <citation type="submission" date="2015-11" db="EMBL/GenBank/DDBJ databases">
        <authorList>
            <person name="Zhang Y."/>
            <person name="Guo Z."/>
        </authorList>
    </citation>
    <scope>NUCLEOTIDE SEQUENCE [LARGE SCALE GENOMIC DNA]</scope>
    <source>
        <strain evidence="3 4">KCTC 12086</strain>
    </source>
</reference>
<dbReference type="EMBL" id="CP013187">
    <property type="protein sequence ID" value="ALO43827.1"/>
    <property type="molecule type" value="Genomic_DNA"/>
</dbReference>
<name>A0A0S2K705_9GAMM</name>
<dbReference type="CDD" id="cd16329">
    <property type="entry name" value="LolA_like"/>
    <property type="match status" value="1"/>
</dbReference>
<evidence type="ECO:0000259" key="2">
    <source>
        <dbReference type="Pfam" id="PF17131"/>
    </source>
</evidence>